<accession>A0A9D8PQ87</accession>
<dbReference type="GO" id="GO:0004016">
    <property type="term" value="F:adenylate cyclase activity"/>
    <property type="evidence" value="ECO:0007669"/>
    <property type="project" value="UniProtKB-ARBA"/>
</dbReference>
<dbReference type="Gene3D" id="3.30.70.1230">
    <property type="entry name" value="Nucleotide cyclase"/>
    <property type="match status" value="1"/>
</dbReference>
<gene>
    <name evidence="9" type="ORF">JW984_11130</name>
</gene>
<evidence type="ECO:0000256" key="7">
    <source>
        <dbReference type="SAM" id="Phobius"/>
    </source>
</evidence>
<keyword evidence="4 7" id="KW-0812">Transmembrane</keyword>
<dbReference type="GO" id="GO:0035556">
    <property type="term" value="P:intracellular signal transduction"/>
    <property type="evidence" value="ECO:0007669"/>
    <property type="project" value="InterPro"/>
</dbReference>
<dbReference type="PANTHER" id="PTHR43081:SF1">
    <property type="entry name" value="ADENYLATE CYCLASE, TERMINAL-DIFFERENTIATION SPECIFIC"/>
    <property type="match status" value="1"/>
</dbReference>
<dbReference type="InterPro" id="IPR050697">
    <property type="entry name" value="Adenylyl/Guanylyl_Cyclase_3/4"/>
</dbReference>
<evidence type="ECO:0000259" key="8">
    <source>
        <dbReference type="PROSITE" id="PS50125"/>
    </source>
</evidence>
<feature type="transmembrane region" description="Helical" evidence="7">
    <location>
        <begin position="369"/>
        <end position="389"/>
    </location>
</feature>
<dbReference type="GO" id="GO:0006171">
    <property type="term" value="P:cAMP biosynthetic process"/>
    <property type="evidence" value="ECO:0007669"/>
    <property type="project" value="TreeGrafter"/>
</dbReference>
<comment type="similarity">
    <text evidence="2">Belongs to the adenylyl cyclase class-3 family.</text>
</comment>
<keyword evidence="5 7" id="KW-1133">Transmembrane helix</keyword>
<dbReference type="CDD" id="cd07302">
    <property type="entry name" value="CHD"/>
    <property type="match status" value="1"/>
</dbReference>
<keyword evidence="3" id="KW-1003">Cell membrane</keyword>
<dbReference type="FunFam" id="3.30.70.1230:FF:000016">
    <property type="entry name" value="Adenylate/guanylate cyclase domain-containing protein"/>
    <property type="match status" value="1"/>
</dbReference>
<dbReference type="SMART" id="SM00044">
    <property type="entry name" value="CYCc"/>
    <property type="match status" value="1"/>
</dbReference>
<dbReference type="InterPro" id="IPR029787">
    <property type="entry name" value="Nucleotide_cyclase"/>
</dbReference>
<evidence type="ECO:0000256" key="4">
    <source>
        <dbReference type="ARBA" id="ARBA00022692"/>
    </source>
</evidence>
<comment type="caution">
    <text evidence="9">The sequence shown here is derived from an EMBL/GenBank/DDBJ whole genome shotgun (WGS) entry which is preliminary data.</text>
</comment>
<comment type="subcellular location">
    <subcellularLocation>
        <location evidence="1">Cell envelope</location>
    </subcellularLocation>
</comment>
<evidence type="ECO:0000256" key="5">
    <source>
        <dbReference type="ARBA" id="ARBA00022989"/>
    </source>
</evidence>
<dbReference type="GO" id="GO:0030313">
    <property type="term" value="C:cell envelope"/>
    <property type="evidence" value="ECO:0007669"/>
    <property type="project" value="UniProtKB-SubCell"/>
</dbReference>
<evidence type="ECO:0000256" key="6">
    <source>
        <dbReference type="ARBA" id="ARBA00023136"/>
    </source>
</evidence>
<dbReference type="PROSITE" id="PS50125">
    <property type="entry name" value="GUANYLATE_CYCLASE_2"/>
    <property type="match status" value="1"/>
</dbReference>
<reference evidence="9" key="1">
    <citation type="journal article" date="2021" name="Environ. Microbiol.">
        <title>Genomic characterization of three novel Desulfobacterota classes expand the metabolic and phylogenetic diversity of the phylum.</title>
        <authorList>
            <person name="Murphy C.L."/>
            <person name="Biggerstaff J."/>
            <person name="Eichhorn A."/>
            <person name="Ewing E."/>
            <person name="Shahan R."/>
            <person name="Soriano D."/>
            <person name="Stewart S."/>
            <person name="VanMol K."/>
            <person name="Walker R."/>
            <person name="Walters P."/>
            <person name="Elshahed M.S."/>
            <person name="Youssef N.H."/>
        </authorList>
    </citation>
    <scope>NUCLEOTIDE SEQUENCE</scope>
    <source>
        <strain evidence="9">Zod_Metabat.24</strain>
    </source>
</reference>
<evidence type="ECO:0000256" key="3">
    <source>
        <dbReference type="ARBA" id="ARBA00022475"/>
    </source>
</evidence>
<name>A0A9D8PQ87_9DELT</name>
<dbReference type="InterPro" id="IPR001054">
    <property type="entry name" value="A/G_cyclase"/>
</dbReference>
<evidence type="ECO:0000256" key="1">
    <source>
        <dbReference type="ARBA" id="ARBA00004196"/>
    </source>
</evidence>
<evidence type="ECO:0000313" key="9">
    <source>
        <dbReference type="EMBL" id="MBN1573737.1"/>
    </source>
</evidence>
<evidence type="ECO:0000313" key="10">
    <source>
        <dbReference type="Proteomes" id="UP000809273"/>
    </source>
</evidence>
<organism evidence="9 10">
    <name type="scientific">Candidatus Zymogenus saltonus</name>
    <dbReference type="NCBI Taxonomy" id="2844893"/>
    <lineage>
        <taxon>Bacteria</taxon>
        <taxon>Deltaproteobacteria</taxon>
        <taxon>Candidatus Zymogenia</taxon>
        <taxon>Candidatus Zymogeniales</taxon>
        <taxon>Candidatus Zymogenaceae</taxon>
        <taxon>Candidatus Zymogenus</taxon>
    </lineage>
</organism>
<feature type="transmembrane region" description="Helical" evidence="7">
    <location>
        <begin position="396"/>
        <end position="417"/>
    </location>
</feature>
<dbReference type="EMBL" id="JAFGIX010000054">
    <property type="protein sequence ID" value="MBN1573737.1"/>
    <property type="molecule type" value="Genomic_DNA"/>
</dbReference>
<keyword evidence="6 7" id="KW-0472">Membrane</keyword>
<dbReference type="SMART" id="SM01080">
    <property type="entry name" value="CHASE2"/>
    <property type="match status" value="1"/>
</dbReference>
<dbReference type="PANTHER" id="PTHR43081">
    <property type="entry name" value="ADENYLATE CYCLASE, TERMINAL-DIFFERENTIATION SPECIFIC-RELATED"/>
    <property type="match status" value="1"/>
</dbReference>
<dbReference type="Pfam" id="PF05226">
    <property type="entry name" value="CHASE2"/>
    <property type="match status" value="1"/>
</dbReference>
<dbReference type="InterPro" id="IPR007890">
    <property type="entry name" value="CHASE2"/>
</dbReference>
<dbReference type="SUPFAM" id="SSF55073">
    <property type="entry name" value="Nucleotide cyclase"/>
    <property type="match status" value="1"/>
</dbReference>
<sequence length="744" mass="83084">MKRFHVLLSVLIPLIFIVFLYSINFEFISILELKLTDLVQRSSPQRENTVPIVIVAVDDKSIEEVGRWPWPRDDMAKLIRNISKSSPKVIGVDIIFSEGTKTMADSLKEEIKRSFHSFFGIEKENIDSFFNLFLRGSEKVHPEDDALGEAVGRAGNVILGYHFITSEGDITKIEGKAEKGTPILPRPFGVVKGKTEYLKKITAYDVLEDIPAVSKNALSGGFFNVIMDADGTVRRIPAAFYYNGDFYPSLSLELARSYLDLPYSALFVSDYGIDGVKLGKSFVPTDDNGFIRLKYLGPERTFPYVSASDVIKGKADMSIFKDAVVLIGVSAVGLGDVKVTPMGNIYPGVEIHATAVENIVTGNVFFAPGWIKVTDIFLIIVLGVAFGIFLSRIGPFLGMTTTAAAVFGYIFLFRYLFLEKNVAITMIYPAATLLTMYISVTTTKYFAETKRKRFIQRAFSHYLSPFVIEQLIKNPEKLTLGGEKKELTVMFTDLAGFSMVSERFTPEDVVGLLNEFFTSMTDIILAHNGTVDKFEGDAIMAFFGAPVGTPDHALQAVRAAYEMQLKLKELWAKWREEDKPAMLMRIGINTGPMVVGNMGSVHKMNYTVMGDSVNVAARLETAGKIYGSEILIGGETKRAVEGEFTVRELDLARVHGRETAVKIYEVMGKSDEMDETGLKALRLFKEARELYVKRDFEGAKRVFEEIIEIDPDDRPSRLYIERCGRFIVTPPDDSWEGISELTVK</sequence>
<proteinExistence type="inferred from homology"/>
<dbReference type="Proteomes" id="UP000809273">
    <property type="component" value="Unassembled WGS sequence"/>
</dbReference>
<feature type="transmembrane region" description="Helical" evidence="7">
    <location>
        <begin position="423"/>
        <end position="447"/>
    </location>
</feature>
<evidence type="ECO:0000256" key="2">
    <source>
        <dbReference type="ARBA" id="ARBA00005381"/>
    </source>
</evidence>
<dbReference type="Pfam" id="PF00211">
    <property type="entry name" value="Guanylate_cyc"/>
    <property type="match status" value="1"/>
</dbReference>
<reference evidence="9" key="2">
    <citation type="submission" date="2021-01" db="EMBL/GenBank/DDBJ databases">
        <authorList>
            <person name="Hahn C.R."/>
            <person name="Youssef N.H."/>
            <person name="Elshahed M."/>
        </authorList>
    </citation>
    <scope>NUCLEOTIDE SEQUENCE</scope>
    <source>
        <strain evidence="9">Zod_Metabat.24</strain>
    </source>
</reference>
<protein>
    <submittedName>
        <fullName evidence="9">Adenylate/guanylate cyclase domain-containing protein</fullName>
    </submittedName>
</protein>
<feature type="domain" description="Guanylate cyclase" evidence="8">
    <location>
        <begin position="488"/>
        <end position="620"/>
    </location>
</feature>
<dbReference type="AlphaFoldDB" id="A0A9D8PQ87"/>